<dbReference type="Proteomes" id="UP001054945">
    <property type="component" value="Unassembled WGS sequence"/>
</dbReference>
<organism evidence="1 2">
    <name type="scientific">Caerostris extrusa</name>
    <name type="common">Bark spider</name>
    <name type="synonym">Caerostris bankana</name>
    <dbReference type="NCBI Taxonomy" id="172846"/>
    <lineage>
        <taxon>Eukaryota</taxon>
        <taxon>Metazoa</taxon>
        <taxon>Ecdysozoa</taxon>
        <taxon>Arthropoda</taxon>
        <taxon>Chelicerata</taxon>
        <taxon>Arachnida</taxon>
        <taxon>Araneae</taxon>
        <taxon>Araneomorphae</taxon>
        <taxon>Entelegynae</taxon>
        <taxon>Araneoidea</taxon>
        <taxon>Araneidae</taxon>
        <taxon>Caerostris</taxon>
    </lineage>
</organism>
<evidence type="ECO:0000313" key="1">
    <source>
        <dbReference type="EMBL" id="GIY12025.1"/>
    </source>
</evidence>
<name>A0AAV4QS12_CAEEX</name>
<dbReference type="AlphaFoldDB" id="A0AAV4QS12"/>
<evidence type="ECO:0000313" key="2">
    <source>
        <dbReference type="Proteomes" id="UP001054945"/>
    </source>
</evidence>
<keyword evidence="2" id="KW-1185">Reference proteome</keyword>
<comment type="caution">
    <text evidence="1">The sequence shown here is derived from an EMBL/GenBank/DDBJ whole genome shotgun (WGS) entry which is preliminary data.</text>
</comment>
<proteinExistence type="predicted"/>
<dbReference type="EMBL" id="BPLR01006730">
    <property type="protein sequence ID" value="GIY12025.1"/>
    <property type="molecule type" value="Genomic_DNA"/>
</dbReference>
<protein>
    <submittedName>
        <fullName evidence="1">Uncharacterized protein</fullName>
    </submittedName>
</protein>
<sequence length="163" mass="19115">MVHTLSPTPRPDISAVIGAYKYLKILYSARKPYDTFLNAYHIRPHIKRISQTSATLTYSKELRSASENPFPHRSSERPKDLSFHFRGNTAISTYRRFYGNISFQKHPLCRIHIINLFFRVRCLSWVRSVKIHILSFFTEHSLLGKKLECQYTTFCFPSLAPFQ</sequence>
<reference evidence="1 2" key="1">
    <citation type="submission" date="2021-06" db="EMBL/GenBank/DDBJ databases">
        <title>Caerostris extrusa draft genome.</title>
        <authorList>
            <person name="Kono N."/>
            <person name="Arakawa K."/>
        </authorList>
    </citation>
    <scope>NUCLEOTIDE SEQUENCE [LARGE SCALE GENOMIC DNA]</scope>
</reference>
<gene>
    <name evidence="1" type="ORF">CEXT_353741</name>
</gene>
<accession>A0AAV4QS12</accession>